<dbReference type="Proteomes" id="UP000182444">
    <property type="component" value="Chromosome 1B"/>
</dbReference>
<dbReference type="AlphaFoldDB" id="A0A1D8N5W1"/>
<dbReference type="GeneID" id="94582577"/>
<organism evidence="1 2">
    <name type="scientific">Yarrowia lipolytica</name>
    <name type="common">Candida lipolytica</name>
    <dbReference type="NCBI Taxonomy" id="4952"/>
    <lineage>
        <taxon>Eukaryota</taxon>
        <taxon>Fungi</taxon>
        <taxon>Dikarya</taxon>
        <taxon>Ascomycota</taxon>
        <taxon>Saccharomycotina</taxon>
        <taxon>Dipodascomycetes</taxon>
        <taxon>Dipodascales</taxon>
        <taxon>Dipodascales incertae sedis</taxon>
        <taxon>Yarrowia</taxon>
    </lineage>
</organism>
<accession>A0A1D8N5W1</accession>
<dbReference type="VEuPathDB" id="FungiDB:YALI1_B01060g"/>
<sequence>MLTPPTSLTTRQVADMLVFVLHIESCINCHEFCQSQISTPDATNVPHPSLDIDLWLDYAHKNIPRQQRSRLSLPDTFVETEFFTTSGSTTAITSTHQPPYLW</sequence>
<evidence type="ECO:0000313" key="2">
    <source>
        <dbReference type="Proteomes" id="UP000182444"/>
    </source>
</evidence>
<evidence type="ECO:0000313" key="1">
    <source>
        <dbReference type="EMBL" id="AOW01016.1"/>
    </source>
</evidence>
<name>A0A1D8N5W1_YARLL</name>
<gene>
    <name evidence="1" type="ORF">YALI1_B01060g</name>
</gene>
<reference evidence="1 2" key="1">
    <citation type="journal article" date="2016" name="PLoS ONE">
        <title>Sequence Assembly of Yarrowia lipolytica Strain W29/CLIB89 Shows Transposable Element Diversity.</title>
        <authorList>
            <person name="Magnan C."/>
            <person name="Yu J."/>
            <person name="Chang I."/>
            <person name="Jahn E."/>
            <person name="Kanomata Y."/>
            <person name="Wu J."/>
            <person name="Zeller M."/>
            <person name="Oakes M."/>
            <person name="Baldi P."/>
            <person name="Sandmeyer S."/>
        </authorList>
    </citation>
    <scope>NUCLEOTIDE SEQUENCE [LARGE SCALE GENOMIC DNA]</scope>
    <source>
        <strain evidence="2">CLIB89(W29)</strain>
    </source>
</reference>
<proteinExistence type="predicted"/>
<dbReference type="RefSeq" id="XP_068138015.1">
    <property type="nucleotide sequence ID" value="XM_068281914.1"/>
</dbReference>
<dbReference type="EMBL" id="CP017554">
    <property type="protein sequence ID" value="AOW01016.1"/>
    <property type="molecule type" value="Genomic_DNA"/>
</dbReference>
<protein>
    <submittedName>
        <fullName evidence="1">Uncharacterized protein</fullName>
    </submittedName>
</protein>